<feature type="compositionally biased region" description="Low complexity" evidence="1">
    <location>
        <begin position="78"/>
        <end position="90"/>
    </location>
</feature>
<proteinExistence type="predicted"/>
<feature type="compositionally biased region" description="Basic and acidic residues" evidence="1">
    <location>
        <begin position="41"/>
        <end position="66"/>
    </location>
</feature>
<dbReference type="RefSeq" id="YP_009120140.1">
    <property type="nucleotide sequence ID" value="NC_026440.1"/>
</dbReference>
<name>A0A0B5J7M6_9VIRU</name>
<reference evidence="3 4" key="1">
    <citation type="journal article" date="2015" name="Parasitol. Res.">
        <title>Viruses in close associations with free-living amoebae.</title>
        <authorList>
            <person name="Scheid P."/>
        </authorList>
    </citation>
    <scope>NUCLEOTIDE SEQUENCE [LARGE SCALE GENOMIC DNA]</scope>
    <source>
        <strain evidence="3">KlaHel</strain>
    </source>
</reference>
<evidence type="ECO:0000313" key="3">
    <source>
        <dbReference type="EMBL" id="AJF97905.1"/>
    </source>
</evidence>
<dbReference type="GeneID" id="23462822"/>
<keyword evidence="2" id="KW-0812">Transmembrane</keyword>
<keyword evidence="2" id="KW-1133">Transmembrane helix</keyword>
<accession>A0A0B5J7M6</accession>
<feature type="transmembrane region" description="Helical" evidence="2">
    <location>
        <begin position="137"/>
        <end position="156"/>
    </location>
</feature>
<evidence type="ECO:0008006" key="5">
    <source>
        <dbReference type="Google" id="ProtNLM"/>
    </source>
</evidence>
<evidence type="ECO:0000256" key="1">
    <source>
        <dbReference type="SAM" id="MobiDB-lite"/>
    </source>
</evidence>
<evidence type="ECO:0000256" key="2">
    <source>
        <dbReference type="SAM" id="Phobius"/>
    </source>
</evidence>
<dbReference type="EMBL" id="KP136319">
    <property type="protein sequence ID" value="AJF97905.1"/>
    <property type="molecule type" value="Genomic_DNA"/>
</dbReference>
<feature type="transmembrane region" description="Helical" evidence="2">
    <location>
        <begin position="219"/>
        <end position="236"/>
    </location>
</feature>
<keyword evidence="2" id="KW-0472">Membrane</keyword>
<dbReference type="KEGG" id="vg:23462822"/>
<evidence type="ECO:0000313" key="4">
    <source>
        <dbReference type="Proteomes" id="UP000202511"/>
    </source>
</evidence>
<dbReference type="Proteomes" id="UP000202511">
    <property type="component" value="Segment"/>
</dbReference>
<organism evidence="3 4">
    <name type="scientific">Pandoravirus inopinatum</name>
    <dbReference type="NCBI Taxonomy" id="1605721"/>
    <lineage>
        <taxon>Viruses</taxon>
        <taxon>Pandoravirus</taxon>
    </lineage>
</organism>
<sequence length="328" mass="36440">MLSAAADQGGPGLGEGRTHGQTPASAASGVPTRGSSGAARTRSEATHDTRTVFDLGHKDAHTEAHKRQVARAQKCQRGSRASPRISASASKGRSSAVITGGIVTHTPLGASPRRSTAHGRSAPCIARIPDRCSLATFWSLVVVSFCFFFFCNNFFFDDMVGWWATEANHVPLWRREGHSACLQKNCADDPIRLEVEKRGVERPTKLAPLFSLVQKTLQSHNFSFLFFLFSLFIFRAPRKKSMARRRLLWARGECANSRKATKKMRRLSKGPGERRDRTVLFFSFSFLGLYSKHGHGIGRAQRVLKIAQQRKRVPDTVVPFYAAARRKK</sequence>
<feature type="region of interest" description="Disordered" evidence="1">
    <location>
        <begin position="1"/>
        <end position="90"/>
    </location>
</feature>
<protein>
    <recommendedName>
        <fullName evidence="5">Transmembrane protein</fullName>
    </recommendedName>
</protein>